<dbReference type="InterPro" id="IPR010982">
    <property type="entry name" value="Lambda_DNA-bd_dom_sf"/>
</dbReference>
<dbReference type="SMART" id="SM00530">
    <property type="entry name" value="HTH_XRE"/>
    <property type="match status" value="1"/>
</dbReference>
<dbReference type="InterPro" id="IPR013096">
    <property type="entry name" value="Cupin_2"/>
</dbReference>
<dbReference type="PANTHER" id="PTHR46797">
    <property type="entry name" value="HTH-TYPE TRANSCRIPTIONAL REGULATOR"/>
    <property type="match status" value="1"/>
</dbReference>
<dbReference type="PANTHER" id="PTHR46797:SF1">
    <property type="entry name" value="METHYLPHOSPHONATE SYNTHASE"/>
    <property type="match status" value="1"/>
</dbReference>
<dbReference type="GO" id="GO:0003677">
    <property type="term" value="F:DNA binding"/>
    <property type="evidence" value="ECO:0007669"/>
    <property type="project" value="UniProtKB-KW"/>
</dbReference>
<keyword evidence="4" id="KW-1185">Reference proteome</keyword>
<accession>A0A348AHL3</accession>
<evidence type="ECO:0000313" key="4">
    <source>
        <dbReference type="Proteomes" id="UP000276437"/>
    </source>
</evidence>
<evidence type="ECO:0000259" key="2">
    <source>
        <dbReference type="PROSITE" id="PS50943"/>
    </source>
</evidence>
<dbReference type="EMBL" id="AP018449">
    <property type="protein sequence ID" value="BBB90561.1"/>
    <property type="molecule type" value="Genomic_DNA"/>
</dbReference>
<name>A0A348AHL3_9FIRM</name>
<dbReference type="KEGG" id="mana:MAMMFC1_01215"/>
<dbReference type="Proteomes" id="UP000276437">
    <property type="component" value="Chromosome"/>
</dbReference>
<dbReference type="AlphaFoldDB" id="A0A348AHL3"/>
<dbReference type="OrthoDB" id="9781521at2"/>
<dbReference type="CDD" id="cd02209">
    <property type="entry name" value="cupin_XRE_C"/>
    <property type="match status" value="1"/>
</dbReference>
<dbReference type="SUPFAM" id="SSF51182">
    <property type="entry name" value="RmlC-like cupins"/>
    <property type="match status" value="1"/>
</dbReference>
<feature type="domain" description="HTH cro/C1-type" evidence="2">
    <location>
        <begin position="7"/>
        <end position="61"/>
    </location>
</feature>
<dbReference type="InterPro" id="IPR014710">
    <property type="entry name" value="RmlC-like_jellyroll"/>
</dbReference>
<dbReference type="Pfam" id="PF07883">
    <property type="entry name" value="Cupin_2"/>
    <property type="match status" value="1"/>
</dbReference>
<dbReference type="GO" id="GO:0005829">
    <property type="term" value="C:cytosol"/>
    <property type="evidence" value="ECO:0007669"/>
    <property type="project" value="TreeGrafter"/>
</dbReference>
<dbReference type="Gene3D" id="2.60.120.10">
    <property type="entry name" value="Jelly Rolls"/>
    <property type="match status" value="1"/>
</dbReference>
<evidence type="ECO:0000256" key="1">
    <source>
        <dbReference type="ARBA" id="ARBA00023125"/>
    </source>
</evidence>
<organism evidence="3 4">
    <name type="scientific">Methylomusa anaerophila</name>
    <dbReference type="NCBI Taxonomy" id="1930071"/>
    <lineage>
        <taxon>Bacteria</taxon>
        <taxon>Bacillati</taxon>
        <taxon>Bacillota</taxon>
        <taxon>Negativicutes</taxon>
        <taxon>Selenomonadales</taxon>
        <taxon>Sporomusaceae</taxon>
        <taxon>Methylomusa</taxon>
    </lineage>
</organism>
<gene>
    <name evidence="3" type="ORF">MAMMFC1_01215</name>
</gene>
<protein>
    <submittedName>
        <fullName evidence="3">DNA-binding transcriptional repressor PuuR</fullName>
    </submittedName>
</protein>
<dbReference type="RefSeq" id="WP_126307345.1">
    <property type="nucleotide sequence ID" value="NZ_AP018449.1"/>
</dbReference>
<evidence type="ECO:0000313" key="3">
    <source>
        <dbReference type="EMBL" id="BBB90561.1"/>
    </source>
</evidence>
<dbReference type="GO" id="GO:0003700">
    <property type="term" value="F:DNA-binding transcription factor activity"/>
    <property type="evidence" value="ECO:0007669"/>
    <property type="project" value="TreeGrafter"/>
</dbReference>
<dbReference type="InterPro" id="IPR050807">
    <property type="entry name" value="TransReg_Diox_bact_type"/>
</dbReference>
<sequence>MAFGKNVKIARMKKNISLQELASLSGVSVSMLSKIEREEKTPTIRVAAQIAKGLRLPLAYLIDDGFHSCVSIVKKDQRKVLFDPLSNVESLVVSPAGDSDAIEILFSIMPVGNGTGTILPQGEGVRKYIVVLKGKLNMLIDSDRYDLEEGDCMLFDASVPYEVSSNGDEDAEYYLIIDRYGAKFAPVITYNEK</sequence>
<reference evidence="3 4" key="1">
    <citation type="journal article" date="2018" name="Int. J. Syst. Evol. Microbiol.">
        <title>Methylomusa anaerophila gen. nov., sp. nov., an anaerobic methanol-utilizing bacterium isolated from a microbial fuel cell.</title>
        <authorList>
            <person name="Amano N."/>
            <person name="Yamamuro A."/>
            <person name="Miyahara M."/>
            <person name="Kouzuma A."/>
            <person name="Abe T."/>
            <person name="Watanabe K."/>
        </authorList>
    </citation>
    <scope>NUCLEOTIDE SEQUENCE [LARGE SCALE GENOMIC DNA]</scope>
    <source>
        <strain evidence="3 4">MMFC1</strain>
    </source>
</reference>
<proteinExistence type="predicted"/>
<dbReference type="InterPro" id="IPR001387">
    <property type="entry name" value="Cro/C1-type_HTH"/>
</dbReference>
<dbReference type="Gene3D" id="1.10.260.40">
    <property type="entry name" value="lambda repressor-like DNA-binding domains"/>
    <property type="match status" value="1"/>
</dbReference>
<dbReference type="InterPro" id="IPR011051">
    <property type="entry name" value="RmlC_Cupin_sf"/>
</dbReference>
<dbReference type="CDD" id="cd00093">
    <property type="entry name" value="HTH_XRE"/>
    <property type="match status" value="1"/>
</dbReference>
<dbReference type="PROSITE" id="PS50943">
    <property type="entry name" value="HTH_CROC1"/>
    <property type="match status" value="1"/>
</dbReference>
<dbReference type="Pfam" id="PF01381">
    <property type="entry name" value="HTH_3"/>
    <property type="match status" value="1"/>
</dbReference>
<dbReference type="SUPFAM" id="SSF47413">
    <property type="entry name" value="lambda repressor-like DNA-binding domains"/>
    <property type="match status" value="1"/>
</dbReference>
<keyword evidence="1 3" id="KW-0238">DNA-binding</keyword>